<sequence length="240" mass="27337">MLKKMLSLALLVISFYVHGQENSPKRQILNDQSVVRGEDGMVYPYNAWKKLMASGKYGLKNRQTTTDSGKPEYLIYELSEKQKVSYFESGAKPRSSDVFVVDQTFEGTKITDINGVKYDLRNLKGKVLVLYFWFLGEKMNNTLVPQLNELAKEYKDNKDVILLAICNNDKSEIKAFLNLNPFDFNIVDSGREISKRYSVKLYPTTVVIDQNNQVKFSTVGSAPSAGYWIKKTINESLALK</sequence>
<comment type="caution">
    <text evidence="3">The sequence shown here is derived from an EMBL/GenBank/DDBJ whole genome shotgun (WGS) entry which is preliminary data.</text>
</comment>
<feature type="chain" id="PRO_5047251008" evidence="1">
    <location>
        <begin position="20"/>
        <end position="240"/>
    </location>
</feature>
<dbReference type="InterPro" id="IPR036249">
    <property type="entry name" value="Thioredoxin-like_sf"/>
</dbReference>
<dbReference type="PANTHER" id="PTHR42852">
    <property type="entry name" value="THIOL:DISULFIDE INTERCHANGE PROTEIN DSBE"/>
    <property type="match status" value="1"/>
</dbReference>
<dbReference type="InterPro" id="IPR050553">
    <property type="entry name" value="Thioredoxin_ResA/DsbE_sf"/>
</dbReference>
<evidence type="ECO:0000313" key="4">
    <source>
        <dbReference type="Proteomes" id="UP000652755"/>
    </source>
</evidence>
<reference evidence="3 4" key="1">
    <citation type="submission" date="2020-08" db="EMBL/GenBank/DDBJ databases">
        <authorList>
            <person name="Sun Q."/>
            <person name="Inoue M."/>
        </authorList>
    </citation>
    <scope>NUCLEOTIDE SEQUENCE [LARGE SCALE GENOMIC DNA]</scope>
    <source>
        <strain evidence="3 4">CCM 8938</strain>
    </source>
</reference>
<accession>A0ABR7KQR1</accession>
<dbReference type="InterPro" id="IPR000866">
    <property type="entry name" value="AhpC/TSA"/>
</dbReference>
<name>A0ABR7KQR1_9SPHI</name>
<dbReference type="Pfam" id="PF00578">
    <property type="entry name" value="AhpC-TSA"/>
    <property type="match status" value="1"/>
</dbReference>
<dbReference type="PANTHER" id="PTHR42852:SF17">
    <property type="entry name" value="THIOREDOXIN-LIKE PROTEIN HI_1115"/>
    <property type="match status" value="1"/>
</dbReference>
<dbReference type="RefSeq" id="WP_187070896.1">
    <property type="nucleotide sequence ID" value="NZ_JACRYL010000006.1"/>
</dbReference>
<dbReference type="CDD" id="cd02966">
    <property type="entry name" value="TlpA_like_family"/>
    <property type="match status" value="1"/>
</dbReference>
<evidence type="ECO:0000256" key="1">
    <source>
        <dbReference type="SAM" id="SignalP"/>
    </source>
</evidence>
<keyword evidence="1" id="KW-0732">Signal</keyword>
<feature type="signal peptide" evidence="1">
    <location>
        <begin position="1"/>
        <end position="19"/>
    </location>
</feature>
<dbReference type="SUPFAM" id="SSF52833">
    <property type="entry name" value="Thioredoxin-like"/>
    <property type="match status" value="1"/>
</dbReference>
<protein>
    <submittedName>
        <fullName evidence="3">TlpA family protein disulfide reductase</fullName>
    </submittedName>
</protein>
<organism evidence="3 4">
    <name type="scientific">Pedobacter fastidiosus</name>
    <dbReference type="NCBI Taxonomy" id="2765361"/>
    <lineage>
        <taxon>Bacteria</taxon>
        <taxon>Pseudomonadati</taxon>
        <taxon>Bacteroidota</taxon>
        <taxon>Sphingobacteriia</taxon>
        <taxon>Sphingobacteriales</taxon>
        <taxon>Sphingobacteriaceae</taxon>
        <taxon>Pedobacter</taxon>
    </lineage>
</organism>
<feature type="domain" description="Thioredoxin" evidence="2">
    <location>
        <begin position="99"/>
        <end position="238"/>
    </location>
</feature>
<proteinExistence type="predicted"/>
<keyword evidence="4" id="KW-1185">Reference proteome</keyword>
<dbReference type="Gene3D" id="3.40.30.10">
    <property type="entry name" value="Glutaredoxin"/>
    <property type="match status" value="1"/>
</dbReference>
<dbReference type="EMBL" id="JACRYL010000006">
    <property type="protein sequence ID" value="MBC6110430.1"/>
    <property type="molecule type" value="Genomic_DNA"/>
</dbReference>
<evidence type="ECO:0000259" key="2">
    <source>
        <dbReference type="PROSITE" id="PS51352"/>
    </source>
</evidence>
<dbReference type="InterPro" id="IPR013766">
    <property type="entry name" value="Thioredoxin_domain"/>
</dbReference>
<evidence type="ECO:0000313" key="3">
    <source>
        <dbReference type="EMBL" id="MBC6110430.1"/>
    </source>
</evidence>
<dbReference type="Proteomes" id="UP000652755">
    <property type="component" value="Unassembled WGS sequence"/>
</dbReference>
<dbReference type="PROSITE" id="PS51352">
    <property type="entry name" value="THIOREDOXIN_2"/>
    <property type="match status" value="1"/>
</dbReference>
<gene>
    <name evidence="3" type="ORF">H7U22_08345</name>
</gene>